<sequence>MRTLKQRLDAGETVLTFAAGRVFHHNFLQIAGLSGGFHGVWIDMEHVGLTTQDLEVATLACRAHGLDAFCRVAPTDYATVTRCLEAGAGGVMAAQIFSAKQAEEFVRWAKFSPRGYRGLNTGGIDAKFTMTPAAEFTARANAETFVLIQIETLQAVEECEAIAAIDGVDALFIGPADLSQSLGVTGQFFHEKCVRAIERIGQACRNHKKHLAAVVWNPQHAQLLYDNGCRLLSPTNDVRIVVAGLNAVKQEFAKFLQ</sequence>
<dbReference type="PANTHER" id="PTHR30502:SF0">
    <property type="entry name" value="PHOSPHOENOLPYRUVATE CARBOXYLASE FAMILY PROTEIN"/>
    <property type="match status" value="1"/>
</dbReference>
<comment type="caution">
    <text evidence="5">The sequence shown here is derived from an EMBL/GenBank/DDBJ whole genome shotgun (WGS) entry which is preliminary data.</text>
</comment>
<dbReference type="AlphaFoldDB" id="A0A7C2K2T3"/>
<organism evidence="5">
    <name type="scientific">Schlesneria paludicola</name>
    <dbReference type="NCBI Taxonomy" id="360056"/>
    <lineage>
        <taxon>Bacteria</taxon>
        <taxon>Pseudomonadati</taxon>
        <taxon>Planctomycetota</taxon>
        <taxon>Planctomycetia</taxon>
        <taxon>Planctomycetales</taxon>
        <taxon>Planctomycetaceae</taxon>
        <taxon>Schlesneria</taxon>
    </lineage>
</organism>
<evidence type="ECO:0000256" key="3">
    <source>
        <dbReference type="ARBA" id="ARBA00023239"/>
    </source>
</evidence>
<dbReference type="Pfam" id="PF03328">
    <property type="entry name" value="HpcH_HpaI"/>
    <property type="match status" value="1"/>
</dbReference>
<keyword evidence="3" id="KW-0456">Lyase</keyword>
<dbReference type="Gene3D" id="3.20.20.60">
    <property type="entry name" value="Phosphoenolpyruvate-binding domains"/>
    <property type="match status" value="1"/>
</dbReference>
<accession>A0A7C2K2T3</accession>
<evidence type="ECO:0000313" key="5">
    <source>
        <dbReference type="EMBL" id="HEN16767.1"/>
    </source>
</evidence>
<gene>
    <name evidence="5" type="ORF">ENQ76_15000</name>
</gene>
<evidence type="ECO:0000259" key="4">
    <source>
        <dbReference type="Pfam" id="PF03328"/>
    </source>
</evidence>
<dbReference type="EMBL" id="DSOK01000412">
    <property type="protein sequence ID" value="HEN16767.1"/>
    <property type="molecule type" value="Genomic_DNA"/>
</dbReference>
<comment type="similarity">
    <text evidence="1">Belongs to the HpcH/HpaI aldolase family.</text>
</comment>
<feature type="domain" description="HpcH/HpaI aldolase/citrate lyase" evidence="4">
    <location>
        <begin position="39"/>
        <end position="222"/>
    </location>
</feature>
<dbReference type="GO" id="GO:0005737">
    <property type="term" value="C:cytoplasm"/>
    <property type="evidence" value="ECO:0007669"/>
    <property type="project" value="TreeGrafter"/>
</dbReference>
<evidence type="ECO:0000256" key="2">
    <source>
        <dbReference type="ARBA" id="ARBA00022723"/>
    </source>
</evidence>
<dbReference type="InterPro" id="IPR050251">
    <property type="entry name" value="HpcH-HpaI_aldolase"/>
</dbReference>
<reference evidence="5" key="1">
    <citation type="journal article" date="2020" name="mSystems">
        <title>Genome- and Community-Level Interaction Insights into Carbon Utilization and Element Cycling Functions of Hydrothermarchaeota in Hydrothermal Sediment.</title>
        <authorList>
            <person name="Zhou Z."/>
            <person name="Liu Y."/>
            <person name="Xu W."/>
            <person name="Pan J."/>
            <person name="Luo Z.H."/>
            <person name="Li M."/>
        </authorList>
    </citation>
    <scope>NUCLEOTIDE SEQUENCE [LARGE SCALE GENOMIC DNA]</scope>
    <source>
        <strain evidence="5">SpSt-339</strain>
    </source>
</reference>
<dbReference type="PANTHER" id="PTHR30502">
    <property type="entry name" value="2-KETO-3-DEOXY-L-RHAMNONATE ALDOLASE"/>
    <property type="match status" value="1"/>
</dbReference>
<dbReference type="InterPro" id="IPR005000">
    <property type="entry name" value="Aldolase/citrate-lyase_domain"/>
</dbReference>
<dbReference type="GO" id="GO:0016832">
    <property type="term" value="F:aldehyde-lyase activity"/>
    <property type="evidence" value="ECO:0007669"/>
    <property type="project" value="TreeGrafter"/>
</dbReference>
<dbReference type="SUPFAM" id="SSF51621">
    <property type="entry name" value="Phosphoenolpyruvate/pyruvate domain"/>
    <property type="match status" value="1"/>
</dbReference>
<dbReference type="GO" id="GO:0046872">
    <property type="term" value="F:metal ion binding"/>
    <property type="evidence" value="ECO:0007669"/>
    <property type="project" value="UniProtKB-KW"/>
</dbReference>
<dbReference type="InterPro" id="IPR015813">
    <property type="entry name" value="Pyrv/PenolPyrv_kinase-like_dom"/>
</dbReference>
<protein>
    <submittedName>
        <fullName evidence="5">Host specificity protein</fullName>
    </submittedName>
</protein>
<proteinExistence type="inferred from homology"/>
<name>A0A7C2K2T3_9PLAN</name>
<dbReference type="InterPro" id="IPR040442">
    <property type="entry name" value="Pyrv_kinase-like_dom_sf"/>
</dbReference>
<keyword evidence="2" id="KW-0479">Metal-binding</keyword>
<evidence type="ECO:0000256" key="1">
    <source>
        <dbReference type="ARBA" id="ARBA00005568"/>
    </source>
</evidence>